<dbReference type="InterPro" id="IPR011006">
    <property type="entry name" value="CheY-like_superfamily"/>
</dbReference>
<evidence type="ECO:0000256" key="2">
    <source>
        <dbReference type="ARBA" id="ARBA00022553"/>
    </source>
</evidence>
<dbReference type="Pfam" id="PF00486">
    <property type="entry name" value="Trans_reg_C"/>
    <property type="match status" value="1"/>
</dbReference>
<dbReference type="PROSITE" id="PS51755">
    <property type="entry name" value="OMPR_PHOB"/>
    <property type="match status" value="1"/>
</dbReference>
<dbReference type="EMBL" id="QYTV02000018">
    <property type="protein sequence ID" value="RST70314.1"/>
    <property type="molecule type" value="Genomic_DNA"/>
</dbReference>
<dbReference type="InterPro" id="IPR039420">
    <property type="entry name" value="WalR-like"/>
</dbReference>
<dbReference type="PANTHER" id="PTHR48111">
    <property type="entry name" value="REGULATOR OF RPOS"/>
    <property type="match status" value="1"/>
</dbReference>
<dbReference type="InterPro" id="IPR001789">
    <property type="entry name" value="Sig_transdc_resp-reg_receiver"/>
</dbReference>
<keyword evidence="2 7" id="KW-0597">Phosphoprotein</keyword>
<feature type="domain" description="Response regulatory" evidence="9">
    <location>
        <begin position="5"/>
        <end position="118"/>
    </location>
</feature>
<accession>A0A429XSV6</accession>
<gene>
    <name evidence="11" type="ORF">D4T97_020195</name>
</gene>
<dbReference type="PANTHER" id="PTHR48111:SF1">
    <property type="entry name" value="TWO-COMPONENT RESPONSE REGULATOR ORR33"/>
    <property type="match status" value="1"/>
</dbReference>
<organism evidence="11 12">
    <name type="scientific">Siminovitchia acidinfaciens</name>
    <dbReference type="NCBI Taxonomy" id="2321395"/>
    <lineage>
        <taxon>Bacteria</taxon>
        <taxon>Bacillati</taxon>
        <taxon>Bacillota</taxon>
        <taxon>Bacilli</taxon>
        <taxon>Bacillales</taxon>
        <taxon>Bacillaceae</taxon>
        <taxon>Siminovitchia</taxon>
    </lineage>
</organism>
<dbReference type="Gene3D" id="1.10.10.10">
    <property type="entry name" value="Winged helix-like DNA-binding domain superfamily/Winged helix DNA-binding domain"/>
    <property type="match status" value="1"/>
</dbReference>
<feature type="modified residue" description="4-aspartylphosphate" evidence="7">
    <location>
        <position position="54"/>
    </location>
</feature>
<evidence type="ECO:0000256" key="4">
    <source>
        <dbReference type="ARBA" id="ARBA00023015"/>
    </source>
</evidence>
<dbReference type="SMART" id="SM00862">
    <property type="entry name" value="Trans_reg_C"/>
    <property type="match status" value="1"/>
</dbReference>
<evidence type="ECO:0000259" key="9">
    <source>
        <dbReference type="PROSITE" id="PS50110"/>
    </source>
</evidence>
<keyword evidence="5 8" id="KW-0238">DNA-binding</keyword>
<dbReference type="SUPFAM" id="SSF52172">
    <property type="entry name" value="CheY-like"/>
    <property type="match status" value="1"/>
</dbReference>
<comment type="caution">
    <text evidence="11">The sequence shown here is derived from an EMBL/GenBank/DDBJ whole genome shotgun (WGS) entry which is preliminary data.</text>
</comment>
<keyword evidence="6" id="KW-0804">Transcription</keyword>
<evidence type="ECO:0000259" key="10">
    <source>
        <dbReference type="PROSITE" id="PS51755"/>
    </source>
</evidence>
<evidence type="ECO:0000256" key="5">
    <source>
        <dbReference type="ARBA" id="ARBA00023125"/>
    </source>
</evidence>
<dbReference type="GO" id="GO:0000976">
    <property type="term" value="F:transcription cis-regulatory region binding"/>
    <property type="evidence" value="ECO:0007669"/>
    <property type="project" value="TreeGrafter"/>
</dbReference>
<proteinExistence type="predicted"/>
<dbReference type="CDD" id="cd00383">
    <property type="entry name" value="trans_reg_C"/>
    <property type="match status" value="1"/>
</dbReference>
<dbReference type="GO" id="GO:0032993">
    <property type="term" value="C:protein-DNA complex"/>
    <property type="evidence" value="ECO:0007669"/>
    <property type="project" value="TreeGrafter"/>
</dbReference>
<dbReference type="SMART" id="SM00448">
    <property type="entry name" value="REC"/>
    <property type="match status" value="1"/>
</dbReference>
<dbReference type="Pfam" id="PF00072">
    <property type="entry name" value="Response_reg"/>
    <property type="match status" value="1"/>
</dbReference>
<evidence type="ECO:0000313" key="11">
    <source>
        <dbReference type="EMBL" id="RST70314.1"/>
    </source>
</evidence>
<dbReference type="PROSITE" id="PS50110">
    <property type="entry name" value="RESPONSE_REGULATORY"/>
    <property type="match status" value="1"/>
</dbReference>
<keyword evidence="3" id="KW-0902">Two-component regulatory system</keyword>
<dbReference type="RefSeq" id="WP_126052587.1">
    <property type="nucleotide sequence ID" value="NZ_QYTV02000018.1"/>
</dbReference>
<dbReference type="FunFam" id="1.10.10.10:FF:000018">
    <property type="entry name" value="DNA-binding response regulator ResD"/>
    <property type="match status" value="1"/>
</dbReference>
<evidence type="ECO:0000256" key="3">
    <source>
        <dbReference type="ARBA" id="ARBA00023012"/>
    </source>
</evidence>
<dbReference type="AlphaFoldDB" id="A0A429XSV6"/>
<dbReference type="GO" id="GO:0005829">
    <property type="term" value="C:cytosol"/>
    <property type="evidence" value="ECO:0007669"/>
    <property type="project" value="TreeGrafter"/>
</dbReference>
<evidence type="ECO:0000256" key="1">
    <source>
        <dbReference type="ARBA" id="ARBA00004496"/>
    </source>
</evidence>
<dbReference type="OrthoDB" id="9790442at2"/>
<evidence type="ECO:0000256" key="7">
    <source>
        <dbReference type="PROSITE-ProRule" id="PRU00169"/>
    </source>
</evidence>
<reference evidence="11" key="1">
    <citation type="submission" date="2018-12" db="EMBL/GenBank/DDBJ databases">
        <authorList>
            <person name="Sun L."/>
            <person name="Chen Z."/>
        </authorList>
    </citation>
    <scope>NUCLEOTIDE SEQUENCE [LARGE SCALE GENOMIC DNA]</scope>
    <source>
        <strain evidence="11">3-2-2</strain>
    </source>
</reference>
<dbReference type="InterPro" id="IPR001867">
    <property type="entry name" value="OmpR/PhoB-type_DNA-bd"/>
</dbReference>
<keyword evidence="12" id="KW-1185">Reference proteome</keyword>
<feature type="domain" description="OmpR/PhoB-type" evidence="10">
    <location>
        <begin position="126"/>
        <end position="225"/>
    </location>
</feature>
<evidence type="ECO:0000313" key="12">
    <source>
        <dbReference type="Proteomes" id="UP000287156"/>
    </source>
</evidence>
<sequence>MDTIKILIIEDEQSLIEILRLYLEKDGYTVYSSTSASEGLRLIDETQPDILLLDINLPDHNGFHVARKFREKSDGILIFISGEKSKSTVLEGFEIGCDDFIIKPFDPVELLARIKANIRRSGLSTPDVLKLGNLTINLANKTVRKNNEEVDLFTKEKMLLFHLAQNPNQIFSAEQLYDSIWGMESNADLKTVQVNLSTLRKKIEDNPKKPKYIQTERGFGYKLSISSE</sequence>
<evidence type="ECO:0000256" key="8">
    <source>
        <dbReference type="PROSITE-ProRule" id="PRU01091"/>
    </source>
</evidence>
<name>A0A429XSV6_9BACI</name>
<protein>
    <submittedName>
        <fullName evidence="11">Response regulator transcription factor</fullName>
    </submittedName>
</protein>
<dbReference type="InterPro" id="IPR036388">
    <property type="entry name" value="WH-like_DNA-bd_sf"/>
</dbReference>
<dbReference type="Proteomes" id="UP000287156">
    <property type="component" value="Unassembled WGS sequence"/>
</dbReference>
<comment type="subcellular location">
    <subcellularLocation>
        <location evidence="1">Cytoplasm</location>
    </subcellularLocation>
</comment>
<feature type="DNA-binding region" description="OmpR/PhoB-type" evidence="8">
    <location>
        <begin position="126"/>
        <end position="225"/>
    </location>
</feature>
<dbReference type="Gene3D" id="3.40.50.2300">
    <property type="match status" value="1"/>
</dbReference>
<dbReference type="GO" id="GO:0000156">
    <property type="term" value="F:phosphorelay response regulator activity"/>
    <property type="evidence" value="ECO:0007669"/>
    <property type="project" value="TreeGrafter"/>
</dbReference>
<keyword evidence="4" id="KW-0805">Transcription regulation</keyword>
<dbReference type="Gene3D" id="6.10.250.690">
    <property type="match status" value="1"/>
</dbReference>
<dbReference type="GO" id="GO:0006355">
    <property type="term" value="P:regulation of DNA-templated transcription"/>
    <property type="evidence" value="ECO:0007669"/>
    <property type="project" value="InterPro"/>
</dbReference>
<evidence type="ECO:0000256" key="6">
    <source>
        <dbReference type="ARBA" id="ARBA00023163"/>
    </source>
</evidence>